<dbReference type="EMBL" id="BNCP01000037">
    <property type="protein sequence ID" value="GIL86745.1"/>
    <property type="molecule type" value="Genomic_DNA"/>
</dbReference>
<evidence type="ECO:0000313" key="2">
    <source>
        <dbReference type="EMBL" id="GIL86745.1"/>
    </source>
</evidence>
<evidence type="ECO:0000313" key="3">
    <source>
        <dbReference type="EMBL" id="GIM12294.1"/>
    </source>
</evidence>
<comment type="caution">
    <text evidence="2">The sequence shown here is derived from an EMBL/GenBank/DDBJ whole genome shotgun (WGS) entry which is preliminary data.</text>
</comment>
<evidence type="ECO:0000256" key="1">
    <source>
        <dbReference type="SAM" id="MobiDB-lite"/>
    </source>
</evidence>
<protein>
    <submittedName>
        <fullName evidence="2">Uncharacterized protein</fullName>
    </submittedName>
</protein>
<dbReference type="OrthoDB" id="529675at2759"/>
<gene>
    <name evidence="2" type="ORF">Vretifemale_14990</name>
    <name evidence="3" type="ORF">Vretimale_15663</name>
</gene>
<name>A0A8J4CQV0_9CHLO</name>
<feature type="compositionally biased region" description="Basic residues" evidence="1">
    <location>
        <begin position="34"/>
        <end position="53"/>
    </location>
</feature>
<sequence length="137" mass="15134">MTPLLRKDLPQLNNDDGGSGSSSDNVLFDPARGTGKRNRGAVSHRCHNRRRRRRAPHPILIALGSEVETTAARRALRFMWLMWSRDSLDRGAESCDDALVKKLAVEGSIDTATVLDAYHAGSACVNRVCFWKYGPAV</sequence>
<reference evidence="2" key="1">
    <citation type="journal article" date="2021" name="Proc. Natl. Acad. Sci. U.S.A.">
        <title>Three genomes in the algal genus Volvox reveal the fate of a haploid sex-determining region after a transition to homothallism.</title>
        <authorList>
            <person name="Yamamoto K."/>
            <person name="Hamaji T."/>
            <person name="Kawai-Toyooka H."/>
            <person name="Matsuzaki R."/>
            <person name="Takahashi F."/>
            <person name="Nishimura Y."/>
            <person name="Kawachi M."/>
            <person name="Noguchi H."/>
            <person name="Minakuchi Y."/>
            <person name="Umen J.G."/>
            <person name="Toyoda A."/>
            <person name="Nozaki H."/>
        </authorList>
    </citation>
    <scope>NUCLEOTIDE SEQUENCE</scope>
    <source>
        <strain evidence="3">NIES-3785</strain>
        <strain evidence="2">NIES-3786</strain>
    </source>
</reference>
<dbReference type="Proteomes" id="UP000747110">
    <property type="component" value="Unassembled WGS sequence"/>
</dbReference>
<feature type="compositionally biased region" description="Low complexity" evidence="1">
    <location>
        <begin position="13"/>
        <end position="25"/>
    </location>
</feature>
<evidence type="ECO:0000313" key="4">
    <source>
        <dbReference type="Proteomes" id="UP000747110"/>
    </source>
</evidence>
<proteinExistence type="predicted"/>
<feature type="region of interest" description="Disordered" evidence="1">
    <location>
        <begin position="1"/>
        <end position="53"/>
    </location>
</feature>
<dbReference type="EMBL" id="BNCQ01000042">
    <property type="protein sequence ID" value="GIM12294.1"/>
    <property type="molecule type" value="Genomic_DNA"/>
</dbReference>
<accession>A0A8J4CQV0</accession>
<dbReference type="AlphaFoldDB" id="A0A8J4CQV0"/>
<organism evidence="2 4">
    <name type="scientific">Volvox reticuliferus</name>
    <dbReference type="NCBI Taxonomy" id="1737510"/>
    <lineage>
        <taxon>Eukaryota</taxon>
        <taxon>Viridiplantae</taxon>
        <taxon>Chlorophyta</taxon>
        <taxon>core chlorophytes</taxon>
        <taxon>Chlorophyceae</taxon>
        <taxon>CS clade</taxon>
        <taxon>Chlamydomonadales</taxon>
        <taxon>Volvocaceae</taxon>
        <taxon>Volvox</taxon>
    </lineage>
</organism>
<dbReference type="Proteomes" id="UP000722791">
    <property type="component" value="Unassembled WGS sequence"/>
</dbReference>
<keyword evidence="4" id="KW-1185">Reference proteome</keyword>